<keyword evidence="1" id="KW-0645">Protease</keyword>
<evidence type="ECO:0000259" key="3">
    <source>
        <dbReference type="Pfam" id="PF07364"/>
    </source>
</evidence>
<dbReference type="GO" id="GO:0006508">
    <property type="term" value="P:proteolysis"/>
    <property type="evidence" value="ECO:0007669"/>
    <property type="project" value="UniProtKB-KW"/>
</dbReference>
<dbReference type="AlphaFoldDB" id="A0A103E7Y7"/>
<dbReference type="Pfam" id="PF07364">
    <property type="entry name" value="DUF1485"/>
    <property type="match status" value="1"/>
</dbReference>
<comment type="similarity">
    <text evidence="1">Belongs to the peptidase M81 family.</text>
</comment>
<keyword evidence="1" id="KW-0482">Metalloprotease</keyword>
<feature type="domain" description="Microcystin LR degradation protein MlrC C-terminal" evidence="2">
    <location>
        <begin position="302"/>
        <end position="475"/>
    </location>
</feature>
<evidence type="ECO:0000256" key="1">
    <source>
        <dbReference type="PIRNR" id="PIRNR012702"/>
    </source>
</evidence>
<reference evidence="4 5" key="1">
    <citation type="submission" date="2015-11" db="EMBL/GenBank/DDBJ databases">
        <title>Expanding the genomic diversity of Burkholderia species for the development of highly accurate diagnostics.</title>
        <authorList>
            <person name="Sahl J."/>
            <person name="Keim P."/>
            <person name="Wagner D."/>
        </authorList>
    </citation>
    <scope>NUCLEOTIDE SEQUENCE [LARGE SCALE GENOMIC DNA]</scope>
    <source>
        <strain evidence="4 5">TSV85</strain>
    </source>
</reference>
<organism evidence="4 5">
    <name type="scientific">Burkholderia singularis</name>
    <dbReference type="NCBI Taxonomy" id="1503053"/>
    <lineage>
        <taxon>Bacteria</taxon>
        <taxon>Pseudomonadati</taxon>
        <taxon>Pseudomonadota</taxon>
        <taxon>Betaproteobacteria</taxon>
        <taxon>Burkholderiales</taxon>
        <taxon>Burkholderiaceae</taxon>
        <taxon>Burkholderia</taxon>
        <taxon>pseudomallei group</taxon>
    </lineage>
</organism>
<feature type="domain" description="Microcystin LR degradation protein MlrC N-terminal" evidence="3">
    <location>
        <begin position="2"/>
        <end position="289"/>
    </location>
</feature>
<dbReference type="Pfam" id="PF07171">
    <property type="entry name" value="MlrC_C"/>
    <property type="match status" value="1"/>
</dbReference>
<evidence type="ECO:0000313" key="5">
    <source>
        <dbReference type="Proteomes" id="UP000062788"/>
    </source>
</evidence>
<dbReference type="EMBL" id="LOWA01000008">
    <property type="protein sequence ID" value="KVE30042.1"/>
    <property type="molecule type" value="Genomic_DNA"/>
</dbReference>
<dbReference type="OrthoDB" id="5288421at2"/>
<comment type="function">
    <text evidence="1">Involved in peptidolytic degradation of cyclic heptapeptide hepatotoxin microcystin (MC).</text>
</comment>
<dbReference type="InterPro" id="IPR009197">
    <property type="entry name" value="MlrC"/>
</dbReference>
<dbReference type="Proteomes" id="UP000062788">
    <property type="component" value="Unassembled WGS sequence"/>
</dbReference>
<protein>
    <recommendedName>
        <fullName evidence="1">Microcystinase C</fullName>
        <shortName evidence="1">MlrC</shortName>
    </recommendedName>
</protein>
<dbReference type="PIRSF" id="PIRSF012702">
    <property type="entry name" value="UCP012702"/>
    <property type="match status" value="1"/>
</dbReference>
<comment type="cofactor">
    <cofactor evidence="1">
        <name>Zn(2+)</name>
        <dbReference type="ChEBI" id="CHEBI:29105"/>
    </cofactor>
    <text evidence="1">Binds 1 zinc ion per subunit.</text>
</comment>
<keyword evidence="1" id="KW-0378">Hydrolase</keyword>
<dbReference type="GO" id="GO:0046872">
    <property type="term" value="F:metal ion binding"/>
    <property type="evidence" value="ECO:0007669"/>
    <property type="project" value="UniProtKB-KW"/>
</dbReference>
<keyword evidence="1" id="KW-0479">Metal-binding</keyword>
<accession>A0A103E7Y7</accession>
<dbReference type="RefSeq" id="WP_059512738.1">
    <property type="nucleotide sequence ID" value="NZ_LOWA01000008.1"/>
</dbReference>
<name>A0A103E7Y7_9BURK</name>
<dbReference type="InterPro" id="IPR015995">
    <property type="entry name" value="MlrC_N"/>
</dbReference>
<keyword evidence="5" id="KW-1185">Reference proteome</keyword>
<comment type="caution">
    <text evidence="4">The sequence shown here is derived from an EMBL/GenBank/DDBJ whole genome shotgun (WGS) entry which is preliminary data.</text>
</comment>
<proteinExistence type="inferred from homology"/>
<dbReference type="InterPro" id="IPR010799">
    <property type="entry name" value="MlrC_C"/>
</dbReference>
<evidence type="ECO:0000259" key="2">
    <source>
        <dbReference type="Pfam" id="PF07171"/>
    </source>
</evidence>
<evidence type="ECO:0000313" key="4">
    <source>
        <dbReference type="EMBL" id="KVE30042.1"/>
    </source>
</evidence>
<gene>
    <name evidence="4" type="ORF">WS67_04060</name>
</gene>
<sequence length="494" mass="53520">MKIFVAGFGHETNTFVSSRARYDDFDGGAYGPIFVGDAIFSLRTQNLPIAGFIDVIGRTSNQVMPGIWAHATPSGFVTDDAYERIANEIVERARHARADAIYLDLHGAMVTERFDDGEGELLKRLRAVVGPRVIIVASLDLHANVTEQMFHHADALVPFRTYPHVDMAETGARAARVLLRIGSGGRREHRVFRRMPFLIPIEAMATSQAPASHLYALVARLEREYEVDLSVTLGFPSADICECGPAIWGDGVNRAELDDAIARLEQVFCADEENWQAAYLSADEAVLRAKEIARSAAGPVVIADTHDNPGAGAGSDTTEILEALLRHRVPRAAFGLLYDPAAAAAAHAAGVGASVDLTLAAHTARPLPVRCFVEALADGRCKLEGPMMRGTELRLGLCACLRVEDVRVVVTSMKTQLLDRNLYRMVGIEPERMAVLVNKSSVHFRAAFEPIAEEILIACTQAGIVTDPARLSWKKLDPAMRLSPGGNAGRAPGV</sequence>
<dbReference type="GO" id="GO:0008237">
    <property type="term" value="F:metallopeptidase activity"/>
    <property type="evidence" value="ECO:0007669"/>
    <property type="project" value="UniProtKB-KW"/>
</dbReference>